<dbReference type="RefSeq" id="WP_004369902.1">
    <property type="nucleotide sequence ID" value="NZ_GL833119.1"/>
</dbReference>
<dbReference type="HOGENOM" id="CLU_157943_0_0_10"/>
<keyword evidence="3" id="KW-1185">Reference proteome</keyword>
<keyword evidence="1" id="KW-0812">Transmembrane</keyword>
<feature type="transmembrane region" description="Helical" evidence="1">
    <location>
        <begin position="70"/>
        <end position="91"/>
    </location>
</feature>
<dbReference type="PROSITE" id="PS51257">
    <property type="entry name" value="PROKAR_LIPOPROTEIN"/>
    <property type="match status" value="1"/>
</dbReference>
<dbReference type="Proteomes" id="UP000005580">
    <property type="component" value="Unassembled WGS sequence"/>
</dbReference>
<sequence length="150" mass="17067">MRQLNKLQSTVFLAGGALMVIGAGCFSLMWQQHIVCWLFLLGAIMFSVMQSMQIYEGNSFVVKRLKRIQAVASIFFLISGILMIDTVHHFLLSLFQNAGSNGYQNYLAYVYNKWVVLLLVAAILELYTTHRIGTELQKEKNYKSTGNTFK</sequence>
<keyword evidence="1" id="KW-0472">Membrane</keyword>
<reference evidence="2" key="1">
    <citation type="submission" date="2011-01" db="EMBL/GenBank/DDBJ databases">
        <authorList>
            <person name="Muzny D."/>
            <person name="Qin X."/>
            <person name="Buhay C."/>
            <person name="Dugan-Rocha S."/>
            <person name="Ding Y."/>
            <person name="Chen G."/>
            <person name="Hawes A."/>
            <person name="Holder M."/>
            <person name="Jhangiani S."/>
            <person name="Johnson A."/>
            <person name="Khan Z."/>
            <person name="Li Z."/>
            <person name="Liu W."/>
            <person name="Liu X."/>
            <person name="Perez L."/>
            <person name="Shen H."/>
            <person name="Wang Q."/>
            <person name="Watt J."/>
            <person name="Xi L."/>
            <person name="Xin Y."/>
            <person name="Zhou J."/>
            <person name="Deng J."/>
            <person name="Jiang H."/>
            <person name="Liu Y."/>
            <person name="Qu J."/>
            <person name="Song X.-Z."/>
            <person name="Zhang L."/>
            <person name="Villasana D."/>
            <person name="Johnson A."/>
            <person name="Liu J."/>
            <person name="Liyanage D."/>
            <person name="Lorensuhewa L."/>
            <person name="Robinson T."/>
            <person name="Song A."/>
            <person name="Song B.-B."/>
            <person name="Dinh H."/>
            <person name="Thornton R."/>
            <person name="Coyle M."/>
            <person name="Francisco L."/>
            <person name="Jackson L."/>
            <person name="Javaid M."/>
            <person name="Korchina V."/>
            <person name="Kovar C."/>
            <person name="Mata R."/>
            <person name="Mathew T."/>
            <person name="Ngo R."/>
            <person name="Nguyen L."/>
            <person name="Nguyen N."/>
            <person name="Okwuonu G."/>
            <person name="Ongeri F."/>
            <person name="Pham C."/>
            <person name="Simmons D."/>
            <person name="Wilczek-Boney K."/>
            <person name="Hale W."/>
            <person name="Jakkamsetti A."/>
            <person name="Pham P."/>
            <person name="Ruth R."/>
            <person name="San Lucas F."/>
            <person name="Warren J."/>
            <person name="Zhang J."/>
            <person name="Zhao Z."/>
            <person name="Zhou C."/>
            <person name="Zhu D."/>
            <person name="Lee S."/>
            <person name="Bess C."/>
            <person name="Blankenburg K."/>
            <person name="Forbes L."/>
            <person name="Fu Q."/>
            <person name="Gubbala S."/>
            <person name="Hirani K."/>
            <person name="Jayaseelan J.C."/>
            <person name="Lara F."/>
            <person name="Munidasa M."/>
            <person name="Palculict T."/>
            <person name="Patil S."/>
            <person name="Pu L.-L."/>
            <person name="Saada N."/>
            <person name="Tang L."/>
            <person name="Weissenberger G."/>
            <person name="Zhu Y."/>
            <person name="Hemphill L."/>
            <person name="Shang Y."/>
            <person name="Youmans B."/>
            <person name="Ayvaz T."/>
            <person name="Ross M."/>
            <person name="Santibanez J."/>
            <person name="Aqrawi P."/>
            <person name="Gross S."/>
            <person name="Joshi V."/>
            <person name="Fowler G."/>
            <person name="Nazareth L."/>
            <person name="Reid J."/>
            <person name="Worley K."/>
            <person name="Petrosino J."/>
            <person name="Highlander S."/>
            <person name="Gibbs R."/>
        </authorList>
    </citation>
    <scope>NUCLEOTIDE SEQUENCE [LARGE SCALE GENOMIC DNA]</scope>
    <source>
        <strain evidence="2">ATCC 33269</strain>
    </source>
</reference>
<proteinExistence type="predicted"/>
<accession>E7RRC8</accession>
<dbReference type="EMBL" id="AEPE02000005">
    <property type="protein sequence ID" value="EFZ36816.1"/>
    <property type="molecule type" value="Genomic_DNA"/>
</dbReference>
<comment type="caution">
    <text evidence="2">The sequence shown here is derived from an EMBL/GenBank/DDBJ whole genome shotgun (WGS) entry which is preliminary data.</text>
</comment>
<name>E7RRC8_9BACT</name>
<feature type="transmembrane region" description="Helical" evidence="1">
    <location>
        <begin position="111"/>
        <end position="128"/>
    </location>
</feature>
<evidence type="ECO:0000256" key="1">
    <source>
        <dbReference type="SAM" id="Phobius"/>
    </source>
</evidence>
<evidence type="ECO:0008006" key="4">
    <source>
        <dbReference type="Google" id="ProtNLM"/>
    </source>
</evidence>
<keyword evidence="1" id="KW-1133">Transmembrane helix</keyword>
<evidence type="ECO:0000313" key="3">
    <source>
        <dbReference type="Proteomes" id="UP000005580"/>
    </source>
</evidence>
<gene>
    <name evidence="2" type="ORF">HMPREF0663_11729</name>
</gene>
<feature type="transmembrane region" description="Helical" evidence="1">
    <location>
        <begin position="32"/>
        <end position="49"/>
    </location>
</feature>
<organism evidence="2 3">
    <name type="scientific">Hoylesella oralis ATCC 33269</name>
    <dbReference type="NCBI Taxonomy" id="873533"/>
    <lineage>
        <taxon>Bacteria</taxon>
        <taxon>Pseudomonadati</taxon>
        <taxon>Bacteroidota</taxon>
        <taxon>Bacteroidia</taxon>
        <taxon>Bacteroidales</taxon>
        <taxon>Prevotellaceae</taxon>
        <taxon>Hoylesella</taxon>
    </lineage>
</organism>
<dbReference type="AlphaFoldDB" id="E7RRC8"/>
<protein>
    <recommendedName>
        <fullName evidence="4">Lipoprotein</fullName>
    </recommendedName>
</protein>
<evidence type="ECO:0000313" key="2">
    <source>
        <dbReference type="EMBL" id="EFZ36816.1"/>
    </source>
</evidence>
<dbReference type="STRING" id="28134.SAMN05444288_1372"/>